<keyword evidence="7" id="KW-1185">Reference proteome</keyword>
<dbReference type="GO" id="GO:0003700">
    <property type="term" value="F:DNA-binding transcription factor activity"/>
    <property type="evidence" value="ECO:0007669"/>
    <property type="project" value="InterPro"/>
</dbReference>
<feature type="domain" description="HTH araC/xylS-type" evidence="5">
    <location>
        <begin position="215"/>
        <end position="313"/>
    </location>
</feature>
<dbReference type="InterPro" id="IPR029062">
    <property type="entry name" value="Class_I_gatase-like"/>
</dbReference>
<reference evidence="6 7" key="1">
    <citation type="submission" date="2020-05" db="EMBL/GenBank/DDBJ databases">
        <title>Actinomadura verrucosospora NRRL-B18236 (PFL_A860) Genome sequencing and assembly.</title>
        <authorList>
            <person name="Samborskyy M."/>
        </authorList>
    </citation>
    <scope>NUCLEOTIDE SEQUENCE [LARGE SCALE GENOMIC DNA]</scope>
    <source>
        <strain evidence="6 7">NRRL:B18236</strain>
    </source>
</reference>
<keyword evidence="3" id="KW-0804">Transcription</keyword>
<dbReference type="SMART" id="SM00342">
    <property type="entry name" value="HTH_ARAC"/>
    <property type="match status" value="1"/>
</dbReference>
<name>A0A7D3VVY8_ACTVE</name>
<evidence type="ECO:0000256" key="2">
    <source>
        <dbReference type="ARBA" id="ARBA00023125"/>
    </source>
</evidence>
<protein>
    <submittedName>
        <fullName evidence="6">AraC family transcriptional regulator</fullName>
    </submittedName>
</protein>
<evidence type="ECO:0000313" key="7">
    <source>
        <dbReference type="Proteomes" id="UP000501240"/>
    </source>
</evidence>
<dbReference type="SUPFAM" id="SSF52317">
    <property type="entry name" value="Class I glutamine amidotransferase-like"/>
    <property type="match status" value="1"/>
</dbReference>
<organism evidence="6 7">
    <name type="scientific">Actinomadura verrucosospora</name>
    <dbReference type="NCBI Taxonomy" id="46165"/>
    <lineage>
        <taxon>Bacteria</taxon>
        <taxon>Bacillati</taxon>
        <taxon>Actinomycetota</taxon>
        <taxon>Actinomycetes</taxon>
        <taxon>Streptosporangiales</taxon>
        <taxon>Thermomonosporaceae</taxon>
        <taxon>Actinomadura</taxon>
    </lineage>
</organism>
<dbReference type="GO" id="GO:0043565">
    <property type="term" value="F:sequence-specific DNA binding"/>
    <property type="evidence" value="ECO:0007669"/>
    <property type="project" value="InterPro"/>
</dbReference>
<dbReference type="PROSITE" id="PS00041">
    <property type="entry name" value="HTH_ARAC_FAMILY_1"/>
    <property type="match status" value="1"/>
</dbReference>
<gene>
    <name evidence="6" type="ORF">ACTIVE_6566</name>
</gene>
<feature type="region of interest" description="Disordered" evidence="4">
    <location>
        <begin position="189"/>
        <end position="211"/>
    </location>
</feature>
<evidence type="ECO:0000256" key="3">
    <source>
        <dbReference type="ARBA" id="ARBA00023163"/>
    </source>
</evidence>
<evidence type="ECO:0000256" key="4">
    <source>
        <dbReference type="SAM" id="MobiDB-lite"/>
    </source>
</evidence>
<evidence type="ECO:0000256" key="1">
    <source>
        <dbReference type="ARBA" id="ARBA00023015"/>
    </source>
</evidence>
<dbReference type="Proteomes" id="UP000501240">
    <property type="component" value="Chromosome"/>
</dbReference>
<dbReference type="InterPro" id="IPR002818">
    <property type="entry name" value="DJ-1/PfpI"/>
</dbReference>
<dbReference type="Gene3D" id="3.40.50.880">
    <property type="match status" value="1"/>
</dbReference>
<sequence length="324" mass="35439">MLHRVAALVTPPQSTFELGCVAEVFGIDHPGVETRYSFRVCAEQPGAVATRAGYRMFVEHGLALIAEADSVFLTGWPDRAARPSPRLARALHKAHERGARIVGVCSGAFALAALGLLDGRTATTHWRMADELARRYPDVTVQPDALYVDHGDVATSAGTGAAIDLALELVRRDFGAAYANDIARHMVLPPHRDGGQRQYSRVPPSRDTGDERTLSPVLEWAETNLHRPITIDELAAQAAVSPRTLARLFDRRLGTTPGRWLLRRRVQEACALLERTDATIESVASAAGFPDTSNFRRRFADEMGTTPSAYRRTFSVAGRDTSRS</sequence>
<dbReference type="CDD" id="cd03137">
    <property type="entry name" value="GATase1_AraC_1"/>
    <property type="match status" value="1"/>
</dbReference>
<dbReference type="EMBL" id="CP053892">
    <property type="protein sequence ID" value="QKG24915.1"/>
    <property type="molecule type" value="Genomic_DNA"/>
</dbReference>
<proteinExistence type="predicted"/>
<dbReference type="InterPro" id="IPR018060">
    <property type="entry name" value="HTH_AraC"/>
</dbReference>
<dbReference type="AlphaFoldDB" id="A0A7D3VVY8"/>
<dbReference type="PROSITE" id="PS01124">
    <property type="entry name" value="HTH_ARAC_FAMILY_2"/>
    <property type="match status" value="1"/>
</dbReference>
<dbReference type="SUPFAM" id="SSF46689">
    <property type="entry name" value="Homeodomain-like"/>
    <property type="match status" value="2"/>
</dbReference>
<keyword evidence="1" id="KW-0805">Transcription regulation</keyword>
<dbReference type="InterPro" id="IPR009057">
    <property type="entry name" value="Homeodomain-like_sf"/>
</dbReference>
<dbReference type="Gene3D" id="1.10.10.60">
    <property type="entry name" value="Homeodomain-like"/>
    <property type="match status" value="1"/>
</dbReference>
<dbReference type="Pfam" id="PF12833">
    <property type="entry name" value="HTH_18"/>
    <property type="match status" value="1"/>
</dbReference>
<dbReference type="PANTHER" id="PTHR43130">
    <property type="entry name" value="ARAC-FAMILY TRANSCRIPTIONAL REGULATOR"/>
    <property type="match status" value="1"/>
</dbReference>
<evidence type="ECO:0000313" key="6">
    <source>
        <dbReference type="EMBL" id="QKG24915.1"/>
    </source>
</evidence>
<accession>A0A7D3VVY8</accession>
<dbReference type="PANTHER" id="PTHR43130:SF3">
    <property type="entry name" value="HTH-TYPE TRANSCRIPTIONAL REGULATOR RV1931C"/>
    <property type="match status" value="1"/>
</dbReference>
<dbReference type="InterPro" id="IPR018062">
    <property type="entry name" value="HTH_AraC-typ_CS"/>
</dbReference>
<dbReference type="InterPro" id="IPR052158">
    <property type="entry name" value="INH-QAR"/>
</dbReference>
<dbReference type="Pfam" id="PF01965">
    <property type="entry name" value="DJ-1_PfpI"/>
    <property type="match status" value="1"/>
</dbReference>
<evidence type="ECO:0000259" key="5">
    <source>
        <dbReference type="PROSITE" id="PS01124"/>
    </source>
</evidence>
<keyword evidence="2" id="KW-0238">DNA-binding</keyword>
<dbReference type="RefSeq" id="WP_173098622.1">
    <property type="nucleotide sequence ID" value="NZ_CP053892.1"/>
</dbReference>